<dbReference type="KEGG" id="ndp:E2C04_15810"/>
<feature type="transmembrane region" description="Helical" evidence="2">
    <location>
        <begin position="99"/>
        <end position="122"/>
    </location>
</feature>
<dbReference type="InterPro" id="IPR021517">
    <property type="entry name" value="DUF3180"/>
</dbReference>
<feature type="transmembrane region" description="Helical" evidence="2">
    <location>
        <begin position="65"/>
        <end position="87"/>
    </location>
</feature>
<name>A0A4P7UDG8_9ACTN</name>
<gene>
    <name evidence="3" type="ORF">E2C04_15810</name>
</gene>
<evidence type="ECO:0000256" key="1">
    <source>
        <dbReference type="SAM" id="MobiDB-lite"/>
    </source>
</evidence>
<organism evidence="3 4">
    <name type="scientific">Nocardioides daphniae</name>
    <dbReference type="NCBI Taxonomy" id="402297"/>
    <lineage>
        <taxon>Bacteria</taxon>
        <taxon>Bacillati</taxon>
        <taxon>Actinomycetota</taxon>
        <taxon>Actinomycetes</taxon>
        <taxon>Propionibacteriales</taxon>
        <taxon>Nocardioidaceae</taxon>
        <taxon>Nocardioides</taxon>
    </lineage>
</organism>
<protein>
    <submittedName>
        <fullName evidence="3">DUF3180 domain-containing protein</fullName>
    </submittedName>
</protein>
<sequence>MARARVRRRAPRPRPRRRAAREGRHGRRRQARGHLPRTPVSRDRHPLDPPPDGEEERPDLSPRHLTPLGPGPLAATAVAGAVLGWAFRDLADALDDAAPVSWLQVAALAFLAAVLGGVAVQTRRAVRGHGATLDPERMVNRLVLARAATLVGALLAGGYAGYGLTWLDSHPDLLLGRVGVAVAAALGGGAVLIAGKFLEWACRVPKSDPHL</sequence>
<feature type="compositionally biased region" description="Basic residues" evidence="1">
    <location>
        <begin position="1"/>
        <end position="35"/>
    </location>
</feature>
<proteinExistence type="predicted"/>
<keyword evidence="2" id="KW-1133">Transmembrane helix</keyword>
<evidence type="ECO:0000313" key="3">
    <source>
        <dbReference type="EMBL" id="QCC78290.1"/>
    </source>
</evidence>
<feature type="region of interest" description="Disordered" evidence="1">
    <location>
        <begin position="1"/>
        <end position="71"/>
    </location>
</feature>
<dbReference type="AlphaFoldDB" id="A0A4P7UDG8"/>
<keyword evidence="2" id="KW-0472">Membrane</keyword>
<feature type="transmembrane region" description="Helical" evidence="2">
    <location>
        <begin position="143"/>
        <end position="162"/>
    </location>
</feature>
<dbReference type="Pfam" id="PF11377">
    <property type="entry name" value="DUF3180"/>
    <property type="match status" value="1"/>
</dbReference>
<dbReference type="Proteomes" id="UP000297025">
    <property type="component" value="Chromosome"/>
</dbReference>
<dbReference type="EMBL" id="CP038462">
    <property type="protein sequence ID" value="QCC78290.1"/>
    <property type="molecule type" value="Genomic_DNA"/>
</dbReference>
<feature type="transmembrane region" description="Helical" evidence="2">
    <location>
        <begin position="174"/>
        <end position="198"/>
    </location>
</feature>
<evidence type="ECO:0000313" key="4">
    <source>
        <dbReference type="Proteomes" id="UP000297025"/>
    </source>
</evidence>
<evidence type="ECO:0000256" key="2">
    <source>
        <dbReference type="SAM" id="Phobius"/>
    </source>
</evidence>
<keyword evidence="2" id="KW-0812">Transmembrane</keyword>
<reference evidence="3 4" key="1">
    <citation type="journal article" date="2008" name="Int. J. Syst. Evol. Microbiol.">
        <title>Nocardioides daphniae sp. nov., isolated from Daphnia cucullata (Crustacea: Cladocera).</title>
        <authorList>
            <person name="Toth E.M."/>
            <person name="Keki Z."/>
            <person name="Homonnay Z.G."/>
            <person name="Borsodi A.K."/>
            <person name="Marialigeti K."/>
            <person name="Schumann P."/>
        </authorList>
    </citation>
    <scope>NUCLEOTIDE SEQUENCE [LARGE SCALE GENOMIC DNA]</scope>
    <source>
        <strain evidence="3 4">JCM 16608</strain>
    </source>
</reference>
<accession>A0A4P7UDG8</accession>